<proteinExistence type="predicted"/>
<dbReference type="InterPro" id="IPR004839">
    <property type="entry name" value="Aminotransferase_I/II_large"/>
</dbReference>
<dbReference type="UniPathway" id="UPA00148"/>
<dbReference type="InterPro" id="IPR005860">
    <property type="entry name" value="CobD"/>
</dbReference>
<evidence type="ECO:0000256" key="8">
    <source>
        <dbReference type="ARBA" id="ARBA00029996"/>
    </source>
</evidence>
<protein>
    <recommendedName>
        <fullName evidence="4">threonine-phosphate decarboxylase</fullName>
        <ecNumber evidence="4">4.1.1.81</ecNumber>
    </recommendedName>
    <alternativeName>
        <fullName evidence="8">L-threonine-O-3-phosphate decarboxylase</fullName>
    </alternativeName>
</protein>
<keyword evidence="12" id="KW-1185">Reference proteome</keyword>
<dbReference type="NCBIfam" id="TIGR01140">
    <property type="entry name" value="L_thr_O3P_dcar"/>
    <property type="match status" value="1"/>
</dbReference>
<sequence>MILPSHGSNPHYLYEALEIEMPRSILDFSANINPMGPPLRIKERWSGFFEGVMHYPDPHAVELTKAIAGKEALPVPSVLVGNGGAEIIMLVANILANRKVLIIQPAFAEYEQACLAAGCEVDFHQLDPPDWQLDVARLIPGLREYDAVFLCTPNNPTGVSFEREAMMELIGECQKADCLVVIDEAFYDFTEDAFTYASLINRFPHLLILRSMTKIFAIPGLRLGYLLAEPNIIKRVKSYKPHWSVNQVALEVGRICLEEEVYISETRAFIQSQKQKLFQCYRELGMTVSASTVNFYLLKDESLTLFPFLLKKGIVPRHTYNFPGLDGLWLRFAVKGERDNEALMEGVRQWKRQGSAS</sequence>
<comment type="catalytic activity">
    <reaction evidence="9">
        <text>O-phospho-L-threonine + H(+) = (R)-1-aminopropan-2-yl phosphate + CO2</text>
        <dbReference type="Rhea" id="RHEA:11492"/>
        <dbReference type="ChEBI" id="CHEBI:15378"/>
        <dbReference type="ChEBI" id="CHEBI:16526"/>
        <dbReference type="ChEBI" id="CHEBI:58563"/>
        <dbReference type="ChEBI" id="CHEBI:58675"/>
        <dbReference type="EC" id="4.1.1.81"/>
    </reaction>
</comment>
<name>A0A1B3XVP4_9BACI</name>
<dbReference type="STRING" id="264697.ABE28_023250"/>
<evidence type="ECO:0000256" key="7">
    <source>
        <dbReference type="ARBA" id="ARBA00023239"/>
    </source>
</evidence>
<comment type="pathway">
    <text evidence="3">Cofactor biosynthesis; adenosylcobalamin biosynthesis.</text>
</comment>
<dbReference type="PROSITE" id="PS00105">
    <property type="entry name" value="AA_TRANSFER_CLASS_1"/>
    <property type="match status" value="1"/>
</dbReference>
<dbReference type="GO" id="GO:0030170">
    <property type="term" value="F:pyridoxal phosphate binding"/>
    <property type="evidence" value="ECO:0007669"/>
    <property type="project" value="InterPro"/>
</dbReference>
<evidence type="ECO:0000256" key="4">
    <source>
        <dbReference type="ARBA" id="ARBA00012285"/>
    </source>
</evidence>
<dbReference type="KEGG" id="bmur:ABE28_023250"/>
<feature type="domain" description="Aminotransferase class I/classII large" evidence="10">
    <location>
        <begin position="25"/>
        <end position="337"/>
    </location>
</feature>
<organism evidence="11 12">
    <name type="scientific">Peribacillus muralis</name>
    <dbReference type="NCBI Taxonomy" id="264697"/>
    <lineage>
        <taxon>Bacteria</taxon>
        <taxon>Bacillati</taxon>
        <taxon>Bacillota</taxon>
        <taxon>Bacilli</taxon>
        <taxon>Bacillales</taxon>
        <taxon>Bacillaceae</taxon>
        <taxon>Peribacillus</taxon>
    </lineage>
</organism>
<reference evidence="11 12" key="1">
    <citation type="submission" date="2016-08" db="EMBL/GenBank/DDBJ databases">
        <title>Complete genome sequence of Bacillus muralis G25-68, a strain with toxicity to nematodes.</title>
        <authorList>
            <person name="Zheng Z."/>
        </authorList>
    </citation>
    <scope>NUCLEOTIDE SEQUENCE [LARGE SCALE GENOMIC DNA]</scope>
    <source>
        <strain evidence="11 12">G25-68</strain>
    </source>
</reference>
<dbReference type="Gene3D" id="3.40.640.10">
    <property type="entry name" value="Type I PLP-dependent aspartate aminotransferase-like (Major domain)"/>
    <property type="match status" value="1"/>
</dbReference>
<evidence type="ECO:0000256" key="2">
    <source>
        <dbReference type="ARBA" id="ARBA00003444"/>
    </source>
</evidence>
<evidence type="ECO:0000313" key="11">
    <source>
        <dbReference type="EMBL" id="AOH57274.1"/>
    </source>
</evidence>
<dbReference type="CDD" id="cd00609">
    <property type="entry name" value="AAT_like"/>
    <property type="match status" value="1"/>
</dbReference>
<dbReference type="OrthoDB" id="9813612at2"/>
<evidence type="ECO:0000256" key="6">
    <source>
        <dbReference type="ARBA" id="ARBA00022898"/>
    </source>
</evidence>
<dbReference type="PANTHER" id="PTHR42885:SF1">
    <property type="entry name" value="THREONINE-PHOSPHATE DECARBOXYLASE"/>
    <property type="match status" value="1"/>
</dbReference>
<dbReference type="Gene3D" id="3.90.1150.10">
    <property type="entry name" value="Aspartate Aminotransferase, domain 1"/>
    <property type="match status" value="1"/>
</dbReference>
<keyword evidence="7" id="KW-0456">Lyase</keyword>
<evidence type="ECO:0000256" key="9">
    <source>
        <dbReference type="ARBA" id="ARBA00048531"/>
    </source>
</evidence>
<dbReference type="PANTHER" id="PTHR42885">
    <property type="entry name" value="HISTIDINOL-PHOSPHATE AMINOTRANSFERASE-RELATED"/>
    <property type="match status" value="1"/>
</dbReference>
<dbReference type="GO" id="GO:0048472">
    <property type="term" value="F:threonine-phosphate decarboxylase activity"/>
    <property type="evidence" value="ECO:0007669"/>
    <property type="project" value="UniProtKB-EC"/>
</dbReference>
<comment type="cofactor">
    <cofactor evidence="1">
        <name>pyridoxal 5'-phosphate</name>
        <dbReference type="ChEBI" id="CHEBI:597326"/>
    </cofactor>
</comment>
<dbReference type="EMBL" id="CP017080">
    <property type="protein sequence ID" value="AOH57274.1"/>
    <property type="molecule type" value="Genomic_DNA"/>
</dbReference>
<dbReference type="Pfam" id="PF00155">
    <property type="entry name" value="Aminotran_1_2"/>
    <property type="match status" value="1"/>
</dbReference>
<gene>
    <name evidence="11" type="ORF">ABE28_023250</name>
</gene>
<dbReference type="Proteomes" id="UP000077926">
    <property type="component" value="Chromosome"/>
</dbReference>
<evidence type="ECO:0000256" key="5">
    <source>
        <dbReference type="ARBA" id="ARBA00022573"/>
    </source>
</evidence>
<dbReference type="EC" id="4.1.1.81" evidence="4"/>
<dbReference type="InterPro" id="IPR004838">
    <property type="entry name" value="NHTrfase_class1_PyrdxlP-BS"/>
</dbReference>
<dbReference type="RefSeq" id="WP_064467043.1">
    <property type="nucleotide sequence ID" value="NZ_CP017080.1"/>
</dbReference>
<dbReference type="InterPro" id="IPR015421">
    <property type="entry name" value="PyrdxlP-dep_Trfase_major"/>
</dbReference>
<accession>A0A1B3XVP4</accession>
<dbReference type="InterPro" id="IPR015422">
    <property type="entry name" value="PyrdxlP-dep_Trfase_small"/>
</dbReference>
<dbReference type="GO" id="GO:0009236">
    <property type="term" value="P:cobalamin biosynthetic process"/>
    <property type="evidence" value="ECO:0007669"/>
    <property type="project" value="UniProtKB-UniPathway"/>
</dbReference>
<evidence type="ECO:0000313" key="12">
    <source>
        <dbReference type="Proteomes" id="UP000077926"/>
    </source>
</evidence>
<keyword evidence="5" id="KW-0169">Cobalamin biosynthesis</keyword>
<dbReference type="InterPro" id="IPR015424">
    <property type="entry name" value="PyrdxlP-dep_Trfase"/>
</dbReference>
<evidence type="ECO:0000256" key="3">
    <source>
        <dbReference type="ARBA" id="ARBA00004953"/>
    </source>
</evidence>
<evidence type="ECO:0000259" key="10">
    <source>
        <dbReference type="Pfam" id="PF00155"/>
    </source>
</evidence>
<dbReference type="SUPFAM" id="SSF53383">
    <property type="entry name" value="PLP-dependent transferases"/>
    <property type="match status" value="1"/>
</dbReference>
<comment type="function">
    <text evidence="2">Decarboxylates L-threonine-O-3-phosphate to yield (R)-1-amino-2-propanol O-2-phosphate, the precursor for the linkage between the nucleotide loop and the corrin ring in cobalamin.</text>
</comment>
<evidence type="ECO:0000256" key="1">
    <source>
        <dbReference type="ARBA" id="ARBA00001933"/>
    </source>
</evidence>
<keyword evidence="6" id="KW-0663">Pyridoxal phosphate</keyword>
<dbReference type="AlphaFoldDB" id="A0A1B3XVP4"/>